<evidence type="ECO:0000256" key="5">
    <source>
        <dbReference type="ARBA" id="ARBA00023012"/>
    </source>
</evidence>
<reference evidence="7 8" key="1">
    <citation type="submission" date="2020-08" db="EMBL/GenBank/DDBJ databases">
        <title>Genomic Encyclopedia of Type Strains, Phase IV (KMG-IV): sequencing the most valuable type-strain genomes for metagenomic binning, comparative biology and taxonomic classification.</title>
        <authorList>
            <person name="Goeker M."/>
        </authorList>
    </citation>
    <scope>NUCLEOTIDE SEQUENCE [LARGE SCALE GENOMIC DNA]</scope>
    <source>
        <strain evidence="7 8">DSM 24194</strain>
    </source>
</reference>
<name>A0A839YUD5_9SPHN</name>
<comment type="caution">
    <text evidence="7">The sequence shown here is derived from an EMBL/GenBank/DDBJ whole genome shotgun (WGS) entry which is preliminary data.</text>
</comment>
<evidence type="ECO:0000256" key="1">
    <source>
        <dbReference type="ARBA" id="ARBA00000085"/>
    </source>
</evidence>
<organism evidence="7 8">
    <name type="scientific">Sphingomicrobium lutaoense</name>
    <dbReference type="NCBI Taxonomy" id="515949"/>
    <lineage>
        <taxon>Bacteria</taxon>
        <taxon>Pseudomonadati</taxon>
        <taxon>Pseudomonadota</taxon>
        <taxon>Alphaproteobacteria</taxon>
        <taxon>Sphingomonadales</taxon>
        <taxon>Sphingomonadaceae</taxon>
        <taxon>Sphingomicrobium</taxon>
    </lineage>
</organism>
<dbReference type="InterPro" id="IPR003594">
    <property type="entry name" value="HATPase_dom"/>
</dbReference>
<evidence type="ECO:0000256" key="2">
    <source>
        <dbReference type="ARBA" id="ARBA00012438"/>
    </source>
</evidence>
<dbReference type="PRINTS" id="PR00344">
    <property type="entry name" value="BCTRLSENSOR"/>
</dbReference>
<dbReference type="EC" id="2.7.13.3" evidence="2"/>
<accession>A0A839YUD5</accession>
<proteinExistence type="predicted"/>
<keyword evidence="3" id="KW-0808">Transferase</keyword>
<evidence type="ECO:0000313" key="7">
    <source>
        <dbReference type="EMBL" id="MBB3763861.1"/>
    </source>
</evidence>
<keyword evidence="4 7" id="KW-0418">Kinase</keyword>
<sequence>MNGEWPITAGSTSDIADVQKASMLRAIVDGADHLIAADPPLADLQKAKGGRVGGKLALPEVADVVKLARRLDMPVTREAKVDGQSLWITAEKDDDLVRLAVEPWAGPKSAAASANGEEPDGIDDALRSPVDRIIAAADGIAGEADGPLQSDYATYGADIAAAGRHLLSVIRSMGARIGMAPEEETADLRKLGLEACSLLQSKADAKKVDLSFAPGQNEVRVKGSKSAILQILVNILSNAVRHTPENSRICIEFPKEAGKGAISVTDDGPGIAPWDQERIFEAYERAHDDDDGGKGLGLAIALRLARDNGGDITLESPPGQGACFTLTLPAAG</sequence>
<dbReference type="GO" id="GO:0004673">
    <property type="term" value="F:protein histidine kinase activity"/>
    <property type="evidence" value="ECO:0007669"/>
    <property type="project" value="UniProtKB-EC"/>
</dbReference>
<dbReference type="AlphaFoldDB" id="A0A839YUD5"/>
<dbReference type="SUPFAM" id="SSF55874">
    <property type="entry name" value="ATPase domain of HSP90 chaperone/DNA topoisomerase II/histidine kinase"/>
    <property type="match status" value="1"/>
</dbReference>
<evidence type="ECO:0000256" key="4">
    <source>
        <dbReference type="ARBA" id="ARBA00022777"/>
    </source>
</evidence>
<keyword evidence="8" id="KW-1185">Reference proteome</keyword>
<evidence type="ECO:0000313" key="8">
    <source>
        <dbReference type="Proteomes" id="UP000578569"/>
    </source>
</evidence>
<protein>
    <recommendedName>
        <fullName evidence="2">histidine kinase</fullName>
        <ecNumber evidence="2">2.7.13.3</ecNumber>
    </recommendedName>
</protein>
<evidence type="ECO:0000256" key="3">
    <source>
        <dbReference type="ARBA" id="ARBA00022679"/>
    </source>
</evidence>
<dbReference type="CDD" id="cd00075">
    <property type="entry name" value="HATPase"/>
    <property type="match status" value="1"/>
</dbReference>
<evidence type="ECO:0000259" key="6">
    <source>
        <dbReference type="PROSITE" id="PS50109"/>
    </source>
</evidence>
<dbReference type="GO" id="GO:0000160">
    <property type="term" value="P:phosphorelay signal transduction system"/>
    <property type="evidence" value="ECO:0007669"/>
    <property type="project" value="UniProtKB-KW"/>
</dbReference>
<feature type="domain" description="Histidine kinase" evidence="6">
    <location>
        <begin position="121"/>
        <end position="332"/>
    </location>
</feature>
<comment type="catalytic activity">
    <reaction evidence="1">
        <text>ATP + protein L-histidine = ADP + protein N-phospho-L-histidine.</text>
        <dbReference type="EC" id="2.7.13.3"/>
    </reaction>
</comment>
<keyword evidence="5" id="KW-0902">Two-component regulatory system</keyword>
<dbReference type="Proteomes" id="UP000578569">
    <property type="component" value="Unassembled WGS sequence"/>
</dbReference>
<dbReference type="PROSITE" id="PS50109">
    <property type="entry name" value="HIS_KIN"/>
    <property type="match status" value="1"/>
</dbReference>
<dbReference type="PANTHER" id="PTHR43711">
    <property type="entry name" value="TWO-COMPONENT HISTIDINE KINASE"/>
    <property type="match status" value="1"/>
</dbReference>
<dbReference type="RefSeq" id="WP_183933174.1">
    <property type="nucleotide sequence ID" value="NZ_JACICF010000001.1"/>
</dbReference>
<dbReference type="PANTHER" id="PTHR43711:SF1">
    <property type="entry name" value="HISTIDINE KINASE 1"/>
    <property type="match status" value="1"/>
</dbReference>
<dbReference type="SMART" id="SM00387">
    <property type="entry name" value="HATPase_c"/>
    <property type="match status" value="1"/>
</dbReference>
<dbReference type="InterPro" id="IPR004358">
    <property type="entry name" value="Sig_transdc_His_kin-like_C"/>
</dbReference>
<dbReference type="Pfam" id="PF02518">
    <property type="entry name" value="HATPase_c"/>
    <property type="match status" value="1"/>
</dbReference>
<dbReference type="Gene3D" id="3.30.565.10">
    <property type="entry name" value="Histidine kinase-like ATPase, C-terminal domain"/>
    <property type="match status" value="1"/>
</dbReference>
<dbReference type="EMBL" id="JACICF010000001">
    <property type="protein sequence ID" value="MBB3763861.1"/>
    <property type="molecule type" value="Genomic_DNA"/>
</dbReference>
<gene>
    <name evidence="7" type="ORF">FHS50_000884</name>
</gene>
<dbReference type="InterPro" id="IPR036890">
    <property type="entry name" value="HATPase_C_sf"/>
</dbReference>
<dbReference type="InterPro" id="IPR005467">
    <property type="entry name" value="His_kinase_dom"/>
</dbReference>
<dbReference type="InterPro" id="IPR050736">
    <property type="entry name" value="Sensor_HK_Regulatory"/>
</dbReference>